<dbReference type="PANTHER" id="PTHR45688:SF3">
    <property type="entry name" value="ALANINE--GLYOXYLATE AMINOTRANSFERASE 2, MITOCHONDRIAL"/>
    <property type="match status" value="1"/>
</dbReference>
<keyword evidence="5 10" id="KW-0032">Aminotransferase</keyword>
<evidence type="ECO:0000256" key="7">
    <source>
        <dbReference type="ARBA" id="ARBA00022898"/>
    </source>
</evidence>
<evidence type="ECO:0000256" key="2">
    <source>
        <dbReference type="ARBA" id="ARBA00008954"/>
    </source>
</evidence>
<dbReference type="Gene3D" id="3.40.640.10">
    <property type="entry name" value="Type I PLP-dependent aspartate aminotransferase-like (Major domain)"/>
    <property type="match status" value="1"/>
</dbReference>
<dbReference type="EMBL" id="AECV01000041">
    <property type="protein sequence ID" value="EFW29045.1"/>
    <property type="molecule type" value="Genomic_DNA"/>
</dbReference>
<name>E7N404_9FIRM</name>
<dbReference type="InterPro" id="IPR015422">
    <property type="entry name" value="PyrdxlP-dep_Trfase_small"/>
</dbReference>
<evidence type="ECO:0000256" key="3">
    <source>
        <dbReference type="ARBA" id="ARBA00011881"/>
    </source>
</evidence>
<dbReference type="PIRSF" id="PIRSF000521">
    <property type="entry name" value="Transaminase_4ab_Lys_Orn"/>
    <property type="match status" value="1"/>
</dbReference>
<proteinExistence type="inferred from homology"/>
<keyword evidence="8" id="KW-0809">Transit peptide</keyword>
<evidence type="ECO:0000313" key="10">
    <source>
        <dbReference type="EMBL" id="EFW29045.1"/>
    </source>
</evidence>
<dbReference type="Pfam" id="PF00202">
    <property type="entry name" value="Aminotran_3"/>
    <property type="match status" value="1"/>
</dbReference>
<evidence type="ECO:0000256" key="4">
    <source>
        <dbReference type="ARBA" id="ARBA00013049"/>
    </source>
</evidence>
<comment type="similarity">
    <text evidence="2 9">Belongs to the class-III pyridoxal-phosphate-dependent aminotransferase family.</text>
</comment>
<comment type="subunit">
    <text evidence="3">Homotetramer.</text>
</comment>
<dbReference type="InterPro" id="IPR015424">
    <property type="entry name" value="PyrdxlP-dep_Trfase"/>
</dbReference>
<organism evidence="10 11">
    <name type="scientific">Selenomonas artemidis F0399</name>
    <dbReference type="NCBI Taxonomy" id="749551"/>
    <lineage>
        <taxon>Bacteria</taxon>
        <taxon>Bacillati</taxon>
        <taxon>Bacillota</taxon>
        <taxon>Negativicutes</taxon>
        <taxon>Selenomonadales</taxon>
        <taxon>Selenomonadaceae</taxon>
        <taxon>Selenomonas</taxon>
    </lineage>
</organism>
<dbReference type="EC" id="2.6.1.44" evidence="4"/>
<dbReference type="STRING" id="749551.HMPREF9555_01745"/>
<dbReference type="SUPFAM" id="SSF53383">
    <property type="entry name" value="PLP-dependent transferases"/>
    <property type="match status" value="1"/>
</dbReference>
<reference evidence="10 11" key="1">
    <citation type="submission" date="2010-08" db="EMBL/GenBank/DDBJ databases">
        <authorList>
            <person name="Weinstock G."/>
            <person name="Sodergren E."/>
            <person name="Clifton S."/>
            <person name="Fulton L."/>
            <person name="Fulton B."/>
            <person name="Courtney L."/>
            <person name="Fronick C."/>
            <person name="Harrison M."/>
            <person name="Strong C."/>
            <person name="Farmer C."/>
            <person name="Delahaunty K."/>
            <person name="Markovic C."/>
            <person name="Hall O."/>
            <person name="Minx P."/>
            <person name="Tomlinson C."/>
            <person name="Mitreva M."/>
            <person name="Hou S."/>
            <person name="Chen J."/>
            <person name="Wollam A."/>
            <person name="Pepin K.H."/>
            <person name="Johnson M."/>
            <person name="Bhonagiri V."/>
            <person name="Zhang X."/>
            <person name="Suruliraj S."/>
            <person name="Warren W."/>
            <person name="Chinwalla A."/>
            <person name="Mardis E.R."/>
            <person name="Wilson R.K."/>
        </authorList>
    </citation>
    <scope>NUCLEOTIDE SEQUENCE [LARGE SCALE GENOMIC DNA]</scope>
    <source>
        <strain evidence="10 11">F0399</strain>
    </source>
</reference>
<gene>
    <name evidence="10" type="ORF">HMPREF9555_01745</name>
</gene>
<evidence type="ECO:0000256" key="1">
    <source>
        <dbReference type="ARBA" id="ARBA00001933"/>
    </source>
</evidence>
<keyword evidence="6 10" id="KW-0808">Transferase</keyword>
<dbReference type="GO" id="GO:0030170">
    <property type="term" value="F:pyridoxal phosphate binding"/>
    <property type="evidence" value="ECO:0007669"/>
    <property type="project" value="InterPro"/>
</dbReference>
<keyword evidence="11" id="KW-1185">Reference proteome</keyword>
<comment type="cofactor">
    <cofactor evidence="1">
        <name>pyridoxal 5'-phosphate</name>
        <dbReference type="ChEBI" id="CHEBI:597326"/>
    </cofactor>
</comment>
<evidence type="ECO:0000313" key="11">
    <source>
        <dbReference type="Proteomes" id="UP000004633"/>
    </source>
</evidence>
<dbReference type="FunFam" id="3.40.640.10:FF:000004">
    <property type="entry name" value="Acetylornithine aminotransferase"/>
    <property type="match status" value="1"/>
</dbReference>
<dbReference type="GO" id="GO:0008453">
    <property type="term" value="F:alanine-glyoxylate transaminase activity"/>
    <property type="evidence" value="ECO:0007669"/>
    <property type="project" value="UniProtKB-EC"/>
</dbReference>
<evidence type="ECO:0000256" key="5">
    <source>
        <dbReference type="ARBA" id="ARBA00022576"/>
    </source>
</evidence>
<dbReference type="Proteomes" id="UP000004633">
    <property type="component" value="Unassembled WGS sequence"/>
</dbReference>
<dbReference type="HOGENOM" id="CLU_016922_10_0_9"/>
<dbReference type="InterPro" id="IPR015421">
    <property type="entry name" value="PyrdxlP-dep_Trfase_major"/>
</dbReference>
<evidence type="ECO:0000256" key="9">
    <source>
        <dbReference type="RuleBase" id="RU003560"/>
    </source>
</evidence>
<dbReference type="CDD" id="cd00610">
    <property type="entry name" value="OAT_like"/>
    <property type="match status" value="1"/>
</dbReference>
<dbReference type="Gene3D" id="3.90.1150.10">
    <property type="entry name" value="Aspartate Aminotransferase, domain 1"/>
    <property type="match status" value="1"/>
</dbReference>
<dbReference type="RefSeq" id="WP_009350393.1">
    <property type="nucleotide sequence ID" value="NZ_GL638151.1"/>
</dbReference>
<evidence type="ECO:0000256" key="8">
    <source>
        <dbReference type="ARBA" id="ARBA00022946"/>
    </source>
</evidence>
<dbReference type="AlphaFoldDB" id="E7N404"/>
<sequence length="439" mass="47443">MGTTSRGETQYIGAAAILEKKKKYIMPCLGHFYSEPRQIVSGEMQYLYDSEGQRYLDFFAGVSVVNCGHCNPEITAAVTAQAETLQHVCNIYLTENFVNLAEQLARITPGDLQKSFFCSTGTEANEGAALLAQIYTGSSEFIALRGGLHGRTKLTMSLTGISMWRTDPNPVGGINFVPNPYCYRCPHRKSAEACGLDCANALEDTIKNVTSGHPAAFIAESIQGNAGIIVPPKGYFKRVKEILEHYGALFIADEVQTGFARTGKMFAIEHFGVVPDIMTMAKALGNGAPISAFIASAKIADTYTKPGASTLGGNPVSSTAGLGVIRYIEEHDLMGNADARGKQLRKGLKEIQRRHPIIGDVRGLGLMVGAEFVHADKEKSPAAAELDAILESLKDRGFIVGKNGVRRNVMAFQPPLVITEENMNDVLNALELTLTEKGF</sequence>
<dbReference type="InterPro" id="IPR005814">
    <property type="entry name" value="Aminotrans_3"/>
</dbReference>
<dbReference type="InterPro" id="IPR049704">
    <property type="entry name" value="Aminotrans_3_PPA_site"/>
</dbReference>
<evidence type="ECO:0000256" key="6">
    <source>
        <dbReference type="ARBA" id="ARBA00022679"/>
    </source>
</evidence>
<dbReference type="PANTHER" id="PTHR45688">
    <property type="match status" value="1"/>
</dbReference>
<dbReference type="PROSITE" id="PS00600">
    <property type="entry name" value="AA_TRANSFER_CLASS_3"/>
    <property type="match status" value="1"/>
</dbReference>
<keyword evidence="7 9" id="KW-0663">Pyridoxal phosphate</keyword>
<protein>
    <recommendedName>
        <fullName evidence="4">alanine--glyoxylate transaminase</fullName>
        <ecNumber evidence="4">2.6.1.44</ecNumber>
    </recommendedName>
</protein>
<comment type="caution">
    <text evidence="10">The sequence shown here is derived from an EMBL/GenBank/DDBJ whole genome shotgun (WGS) entry which is preliminary data.</text>
</comment>
<accession>E7N404</accession>